<evidence type="ECO:0000313" key="3">
    <source>
        <dbReference type="EMBL" id="MEN3066862.1"/>
    </source>
</evidence>
<name>A0ABU9YT12_9RHOO</name>
<gene>
    <name evidence="3" type="ORF">ABDB84_00140</name>
</gene>
<sequence>MKLRWRKLLWMLTALITGCANPVRPTVVPLPRVEDRLVCPDNRRATRLVVMLPGLYDTPQDFVKHGFVQALRQQRIDADVVIPDLHFAYYESRSVEQRLREDVILPARAAGYREIWFAGISLGGLGALLYTSQHPEEISGTILLAPYAGTEDVLKEIREAGGARAWALQSQSTEQQRGIWRWLVARQIRGLDKPLLMIGTGNDDRFLRDQLLLTGLISPVMQFTAEGGHDWPTWLTLWVQMLNSPQLQAYWRDDECRR</sequence>
<keyword evidence="4" id="KW-1185">Reference proteome</keyword>
<dbReference type="Gene3D" id="3.40.50.1820">
    <property type="entry name" value="alpha/beta hydrolase"/>
    <property type="match status" value="1"/>
</dbReference>
<dbReference type="RefSeq" id="WP_345917633.1">
    <property type="nucleotide sequence ID" value="NZ_JBDIVE010000001.1"/>
</dbReference>
<keyword evidence="3" id="KW-0378">Hydrolase</keyword>
<dbReference type="InterPro" id="IPR000073">
    <property type="entry name" value="AB_hydrolase_1"/>
</dbReference>
<accession>A0ABU9YT12</accession>
<feature type="chain" id="PRO_5047300248" evidence="1">
    <location>
        <begin position="23"/>
        <end position="258"/>
    </location>
</feature>
<evidence type="ECO:0000256" key="1">
    <source>
        <dbReference type="SAM" id="SignalP"/>
    </source>
</evidence>
<reference evidence="3 4" key="1">
    <citation type="journal article" date="2018" name="Int. J. Syst. Evol. Microbiol.">
        <title>Uliginosibacterium sediminicola sp. nov., isolated from freshwater sediment.</title>
        <authorList>
            <person name="Hwang W.M."/>
            <person name="Kim S.M."/>
            <person name="Kang K."/>
            <person name="Ahn T.Y."/>
        </authorList>
    </citation>
    <scope>NUCLEOTIDE SEQUENCE [LARGE SCALE GENOMIC DNA]</scope>
    <source>
        <strain evidence="3 4">M1-21</strain>
    </source>
</reference>
<dbReference type="InterPro" id="IPR029058">
    <property type="entry name" value="AB_hydrolase_fold"/>
</dbReference>
<dbReference type="EMBL" id="JBDIVE010000001">
    <property type="protein sequence ID" value="MEN3066862.1"/>
    <property type="molecule type" value="Genomic_DNA"/>
</dbReference>
<dbReference type="GO" id="GO:0016787">
    <property type="term" value="F:hydrolase activity"/>
    <property type="evidence" value="ECO:0007669"/>
    <property type="project" value="UniProtKB-KW"/>
</dbReference>
<organism evidence="3 4">
    <name type="scientific">Uliginosibacterium sediminicola</name>
    <dbReference type="NCBI Taxonomy" id="2024550"/>
    <lineage>
        <taxon>Bacteria</taxon>
        <taxon>Pseudomonadati</taxon>
        <taxon>Pseudomonadota</taxon>
        <taxon>Betaproteobacteria</taxon>
        <taxon>Rhodocyclales</taxon>
        <taxon>Zoogloeaceae</taxon>
        <taxon>Uliginosibacterium</taxon>
    </lineage>
</organism>
<evidence type="ECO:0000259" key="2">
    <source>
        <dbReference type="Pfam" id="PF00561"/>
    </source>
</evidence>
<feature type="domain" description="AB hydrolase-1" evidence="2">
    <location>
        <begin position="48"/>
        <end position="154"/>
    </location>
</feature>
<protein>
    <submittedName>
        <fullName evidence="3">Alpha/beta fold hydrolase</fullName>
    </submittedName>
</protein>
<keyword evidence="1" id="KW-0732">Signal</keyword>
<dbReference type="SUPFAM" id="SSF53474">
    <property type="entry name" value="alpha/beta-Hydrolases"/>
    <property type="match status" value="1"/>
</dbReference>
<proteinExistence type="predicted"/>
<dbReference type="Pfam" id="PF00561">
    <property type="entry name" value="Abhydrolase_1"/>
    <property type="match status" value="1"/>
</dbReference>
<feature type="signal peptide" evidence="1">
    <location>
        <begin position="1"/>
        <end position="22"/>
    </location>
</feature>
<dbReference type="Proteomes" id="UP001410394">
    <property type="component" value="Unassembled WGS sequence"/>
</dbReference>
<dbReference type="PROSITE" id="PS51257">
    <property type="entry name" value="PROKAR_LIPOPROTEIN"/>
    <property type="match status" value="1"/>
</dbReference>
<comment type="caution">
    <text evidence="3">The sequence shown here is derived from an EMBL/GenBank/DDBJ whole genome shotgun (WGS) entry which is preliminary data.</text>
</comment>
<evidence type="ECO:0000313" key="4">
    <source>
        <dbReference type="Proteomes" id="UP001410394"/>
    </source>
</evidence>